<dbReference type="Pfam" id="PF00667">
    <property type="entry name" value="FAD_binding_1"/>
    <property type="match status" value="1"/>
</dbReference>
<dbReference type="GO" id="GO:0005829">
    <property type="term" value="C:cytosol"/>
    <property type="evidence" value="ECO:0007669"/>
    <property type="project" value="TreeGrafter"/>
</dbReference>
<dbReference type="InterPro" id="IPR001094">
    <property type="entry name" value="Flavdoxin-like"/>
</dbReference>
<dbReference type="SUPFAM" id="SSF52343">
    <property type="entry name" value="Ferredoxin reductase-like, C-terminal NADP-linked domain"/>
    <property type="match status" value="1"/>
</dbReference>
<dbReference type="Pfam" id="PF00175">
    <property type="entry name" value="NAD_binding_1"/>
    <property type="match status" value="1"/>
</dbReference>
<dbReference type="PANTHER" id="PTHR19384:SF10">
    <property type="entry name" value="NADPH-DEPENDENT DIFLAVIN OXIDOREDUCTASE 1"/>
    <property type="match status" value="1"/>
</dbReference>
<dbReference type="Proteomes" id="UP000198406">
    <property type="component" value="Unassembled WGS sequence"/>
</dbReference>
<evidence type="ECO:0000259" key="9">
    <source>
        <dbReference type="PROSITE" id="PS51384"/>
    </source>
</evidence>
<feature type="domain" description="FAD-binding FR-type" evidence="9">
    <location>
        <begin position="238"/>
        <end position="508"/>
    </location>
</feature>
<comment type="caution">
    <text evidence="10">The sequence shown here is derived from an EMBL/GenBank/DDBJ whole genome shotgun (WGS) entry which is preliminary data.</text>
</comment>
<dbReference type="PROSITE" id="PS50902">
    <property type="entry name" value="FLAVODOXIN_LIKE"/>
    <property type="match status" value="1"/>
</dbReference>
<dbReference type="OrthoDB" id="1856718at2759"/>
<dbReference type="InterPro" id="IPR008254">
    <property type="entry name" value="Flavodoxin/NO_synth"/>
</dbReference>
<evidence type="ECO:0000313" key="10">
    <source>
        <dbReference type="EMBL" id="GAX22468.1"/>
    </source>
</evidence>
<evidence type="ECO:0000256" key="7">
    <source>
        <dbReference type="ARBA" id="ARBA00023002"/>
    </source>
</evidence>
<keyword evidence="4" id="KW-0288">FMN</keyword>
<dbReference type="GO" id="GO:0016491">
    <property type="term" value="F:oxidoreductase activity"/>
    <property type="evidence" value="ECO:0007669"/>
    <property type="project" value="UniProtKB-KW"/>
</dbReference>
<dbReference type="InterPro" id="IPR017927">
    <property type="entry name" value="FAD-bd_FR_type"/>
</dbReference>
<gene>
    <name evidence="10" type="ORF">FisN_14Hh083</name>
</gene>
<evidence type="ECO:0000259" key="8">
    <source>
        <dbReference type="PROSITE" id="PS50902"/>
    </source>
</evidence>
<keyword evidence="3" id="KW-0285">Flavoprotein</keyword>
<sequence>MIPSSCIILYSTQSGRARACARRAARLLEDYVTVLQTSSVDDYVQGDLQRLTVKDTLFVFFISTTGEGEQTDTIRQTWSLLLQTSLPSTFLQNIPFCIFNLGDRAYGPLFCAAGRKWAVRLLQLGAVLQCEAGYGDDGTPNGGVWADLDVWLEHVLLKQFATKRTTSAPEIGHNPYRLSLLSSTTGLESKKGNGTEQPDEEWQHEIFRESYQSFFHSVSPRMSYSYDNGERTLVHEQTRPLVAFVESNVRLTTGEQDTRHIRFHVPSFPKPKEWSLLALPYQAGDIACILPSNSVKEVDRFVRVLPNSIQEVADVELDIALDATDQTVATIGISYPHWPNHCTLRGWLTYCADIHAIPEREDLRALSLYCSLEHPLGAEQRDKLLSLSETRGSSLYADFCLREKRSWADVIYDFDSLRAPGSLLTLEALLALLSPIRPREFSIAGSPTEEWQKEESAIELCVARVQGTTPLGRNYHGLCSDYLSTLSRPGSIVRLWIRPGSFHQLPLNGPRPVLCIGAGTGIAPLRGLLRERRALGCQNDILVFGCRKESCDYYYKNEWWPELKQLTAFSRDQWHKVYVQQVLQKAEREHQLLSQHVLHQDGAIYVAGSPRMAKAVKEVLAESLVAVLGDEKQVQRFLAQQQASGLFSVEAWG</sequence>
<dbReference type="PRINTS" id="PR00371">
    <property type="entry name" value="FPNCR"/>
</dbReference>
<protein>
    <recommendedName>
        <fullName evidence="12">NADPH-dependent diflavin oxidoreductase 1</fullName>
    </recommendedName>
</protein>
<dbReference type="SUPFAM" id="SSF52218">
    <property type="entry name" value="Flavoproteins"/>
    <property type="match status" value="1"/>
</dbReference>
<evidence type="ECO:0000256" key="2">
    <source>
        <dbReference type="ARBA" id="ARBA00001974"/>
    </source>
</evidence>
<dbReference type="InterPro" id="IPR017938">
    <property type="entry name" value="Riboflavin_synthase-like_b-brl"/>
</dbReference>
<dbReference type="AlphaFoldDB" id="A0A1Z5K947"/>
<dbReference type="PRINTS" id="PR00369">
    <property type="entry name" value="FLAVODOXIN"/>
</dbReference>
<dbReference type="PROSITE" id="PS51384">
    <property type="entry name" value="FAD_FR"/>
    <property type="match status" value="1"/>
</dbReference>
<evidence type="ECO:0000256" key="4">
    <source>
        <dbReference type="ARBA" id="ARBA00022643"/>
    </source>
</evidence>
<evidence type="ECO:0000256" key="1">
    <source>
        <dbReference type="ARBA" id="ARBA00001917"/>
    </source>
</evidence>
<evidence type="ECO:0000256" key="6">
    <source>
        <dbReference type="ARBA" id="ARBA00022857"/>
    </source>
</evidence>
<dbReference type="Gene3D" id="1.20.990.10">
    <property type="entry name" value="NADPH-cytochrome p450 Reductase, Chain A, domain 3"/>
    <property type="match status" value="1"/>
</dbReference>
<dbReference type="Gene3D" id="3.40.50.80">
    <property type="entry name" value="Nucleotide-binding domain of ferredoxin-NADP reductase (FNR) module"/>
    <property type="match status" value="1"/>
</dbReference>
<dbReference type="InterPro" id="IPR001709">
    <property type="entry name" value="Flavoprot_Pyr_Nucl_cyt_Rdtase"/>
</dbReference>
<keyword evidence="11" id="KW-1185">Reference proteome</keyword>
<feature type="domain" description="Flavodoxin-like" evidence="8">
    <location>
        <begin position="6"/>
        <end position="156"/>
    </location>
</feature>
<dbReference type="SUPFAM" id="SSF63380">
    <property type="entry name" value="Riboflavin synthase domain-like"/>
    <property type="match status" value="1"/>
</dbReference>
<evidence type="ECO:0008006" key="12">
    <source>
        <dbReference type="Google" id="ProtNLM"/>
    </source>
</evidence>
<dbReference type="InterPro" id="IPR029039">
    <property type="entry name" value="Flavoprotein-like_sf"/>
</dbReference>
<comment type="cofactor">
    <cofactor evidence="1">
        <name>FMN</name>
        <dbReference type="ChEBI" id="CHEBI:58210"/>
    </cofactor>
</comment>
<keyword evidence="6" id="KW-0521">NADP</keyword>
<proteinExistence type="predicted"/>
<dbReference type="PANTHER" id="PTHR19384">
    <property type="entry name" value="NITRIC OXIDE SYNTHASE-RELATED"/>
    <property type="match status" value="1"/>
</dbReference>
<dbReference type="GO" id="GO:0050660">
    <property type="term" value="F:flavin adenine dinucleotide binding"/>
    <property type="evidence" value="ECO:0007669"/>
    <property type="project" value="TreeGrafter"/>
</dbReference>
<name>A0A1Z5K947_FISSO</name>
<dbReference type="InParanoid" id="A0A1Z5K947"/>
<dbReference type="InterPro" id="IPR023173">
    <property type="entry name" value="NADPH_Cyt_P450_Rdtase_alpha"/>
</dbReference>
<dbReference type="InterPro" id="IPR003097">
    <property type="entry name" value="CysJ-like_FAD-binding"/>
</dbReference>
<dbReference type="InterPro" id="IPR001433">
    <property type="entry name" value="OxRdtase_FAD/NAD-bd"/>
</dbReference>
<accession>A0A1Z5K947</accession>
<evidence type="ECO:0000313" key="11">
    <source>
        <dbReference type="Proteomes" id="UP000198406"/>
    </source>
</evidence>
<dbReference type="Gene3D" id="3.40.50.360">
    <property type="match status" value="1"/>
</dbReference>
<dbReference type="Gene3D" id="2.40.30.10">
    <property type="entry name" value="Translation factors"/>
    <property type="match status" value="1"/>
</dbReference>
<keyword evidence="5" id="KW-0274">FAD</keyword>
<keyword evidence="7" id="KW-0560">Oxidoreductase</keyword>
<organism evidence="10 11">
    <name type="scientific">Fistulifera solaris</name>
    <name type="common">Oleaginous diatom</name>
    <dbReference type="NCBI Taxonomy" id="1519565"/>
    <lineage>
        <taxon>Eukaryota</taxon>
        <taxon>Sar</taxon>
        <taxon>Stramenopiles</taxon>
        <taxon>Ochrophyta</taxon>
        <taxon>Bacillariophyta</taxon>
        <taxon>Bacillariophyceae</taxon>
        <taxon>Bacillariophycidae</taxon>
        <taxon>Naviculales</taxon>
        <taxon>Naviculaceae</taxon>
        <taxon>Fistulifera</taxon>
    </lineage>
</organism>
<dbReference type="Pfam" id="PF00258">
    <property type="entry name" value="Flavodoxin_1"/>
    <property type="match status" value="1"/>
</dbReference>
<reference evidence="10 11" key="1">
    <citation type="journal article" date="2015" name="Plant Cell">
        <title>Oil accumulation by the oleaginous diatom Fistulifera solaris as revealed by the genome and transcriptome.</title>
        <authorList>
            <person name="Tanaka T."/>
            <person name="Maeda Y."/>
            <person name="Veluchamy A."/>
            <person name="Tanaka M."/>
            <person name="Abida H."/>
            <person name="Marechal E."/>
            <person name="Bowler C."/>
            <person name="Muto M."/>
            <person name="Sunaga Y."/>
            <person name="Tanaka M."/>
            <person name="Yoshino T."/>
            <person name="Taniguchi T."/>
            <person name="Fukuda Y."/>
            <person name="Nemoto M."/>
            <person name="Matsumoto M."/>
            <person name="Wong P.S."/>
            <person name="Aburatani S."/>
            <person name="Fujibuchi W."/>
        </authorList>
    </citation>
    <scope>NUCLEOTIDE SEQUENCE [LARGE SCALE GENOMIC DNA]</scope>
    <source>
        <strain evidence="10 11">JPCC DA0580</strain>
    </source>
</reference>
<evidence type="ECO:0000256" key="3">
    <source>
        <dbReference type="ARBA" id="ARBA00022630"/>
    </source>
</evidence>
<dbReference type="EMBL" id="BDSP01000184">
    <property type="protein sequence ID" value="GAX22468.1"/>
    <property type="molecule type" value="Genomic_DNA"/>
</dbReference>
<evidence type="ECO:0000256" key="5">
    <source>
        <dbReference type="ARBA" id="ARBA00022827"/>
    </source>
</evidence>
<comment type="cofactor">
    <cofactor evidence="2">
        <name>FAD</name>
        <dbReference type="ChEBI" id="CHEBI:57692"/>
    </cofactor>
</comment>
<dbReference type="InterPro" id="IPR039261">
    <property type="entry name" value="FNR_nucleotide-bd"/>
</dbReference>
<dbReference type="GO" id="GO:0010181">
    <property type="term" value="F:FMN binding"/>
    <property type="evidence" value="ECO:0007669"/>
    <property type="project" value="InterPro"/>
</dbReference>